<keyword evidence="2" id="KW-1133">Transmembrane helix</keyword>
<dbReference type="AlphaFoldDB" id="A0AAE0NZM3"/>
<feature type="compositionally biased region" description="Basic and acidic residues" evidence="1">
    <location>
        <begin position="467"/>
        <end position="480"/>
    </location>
</feature>
<reference evidence="3" key="1">
    <citation type="journal article" date="2023" name="Mol. Phylogenet. Evol.">
        <title>Genome-scale phylogeny and comparative genomics of the fungal order Sordariales.</title>
        <authorList>
            <person name="Hensen N."/>
            <person name="Bonometti L."/>
            <person name="Westerberg I."/>
            <person name="Brannstrom I.O."/>
            <person name="Guillou S."/>
            <person name="Cros-Aarteil S."/>
            <person name="Calhoun S."/>
            <person name="Haridas S."/>
            <person name="Kuo A."/>
            <person name="Mondo S."/>
            <person name="Pangilinan J."/>
            <person name="Riley R."/>
            <person name="LaButti K."/>
            <person name="Andreopoulos B."/>
            <person name="Lipzen A."/>
            <person name="Chen C."/>
            <person name="Yan M."/>
            <person name="Daum C."/>
            <person name="Ng V."/>
            <person name="Clum A."/>
            <person name="Steindorff A."/>
            <person name="Ohm R.A."/>
            <person name="Martin F."/>
            <person name="Silar P."/>
            <person name="Natvig D.O."/>
            <person name="Lalanne C."/>
            <person name="Gautier V."/>
            <person name="Ament-Velasquez S.L."/>
            <person name="Kruys A."/>
            <person name="Hutchinson M.I."/>
            <person name="Powell A.J."/>
            <person name="Barry K."/>
            <person name="Miller A.N."/>
            <person name="Grigoriev I.V."/>
            <person name="Debuchy R."/>
            <person name="Gladieux P."/>
            <person name="Hiltunen Thoren M."/>
            <person name="Johannesson H."/>
        </authorList>
    </citation>
    <scope>NUCLEOTIDE SEQUENCE</scope>
    <source>
        <strain evidence="3">CBS 232.78</strain>
    </source>
</reference>
<feature type="transmembrane region" description="Helical" evidence="2">
    <location>
        <begin position="315"/>
        <end position="335"/>
    </location>
</feature>
<feature type="region of interest" description="Disordered" evidence="1">
    <location>
        <begin position="467"/>
        <end position="487"/>
    </location>
</feature>
<dbReference type="PANTHER" id="PTHR37544">
    <property type="entry name" value="SPRAY-RELATED"/>
    <property type="match status" value="1"/>
</dbReference>
<evidence type="ECO:0000256" key="1">
    <source>
        <dbReference type="SAM" id="MobiDB-lite"/>
    </source>
</evidence>
<dbReference type="EMBL" id="JAULSW010000002">
    <property type="protein sequence ID" value="KAK3390644.1"/>
    <property type="molecule type" value="Genomic_DNA"/>
</dbReference>
<evidence type="ECO:0000313" key="4">
    <source>
        <dbReference type="Proteomes" id="UP001285441"/>
    </source>
</evidence>
<accession>A0AAE0NZM3</accession>
<feature type="compositionally biased region" description="Polar residues" evidence="1">
    <location>
        <begin position="10"/>
        <end position="19"/>
    </location>
</feature>
<feature type="compositionally biased region" description="Polar residues" evidence="1">
    <location>
        <begin position="219"/>
        <end position="231"/>
    </location>
</feature>
<dbReference type="Proteomes" id="UP001285441">
    <property type="component" value="Unassembled WGS sequence"/>
</dbReference>
<feature type="transmembrane region" description="Helical" evidence="2">
    <location>
        <begin position="642"/>
        <end position="661"/>
    </location>
</feature>
<feature type="transmembrane region" description="Helical" evidence="2">
    <location>
        <begin position="543"/>
        <end position="566"/>
    </location>
</feature>
<protein>
    <submittedName>
        <fullName evidence="3">Uncharacterized protein</fullName>
    </submittedName>
</protein>
<reference evidence="3" key="2">
    <citation type="submission" date="2023-06" db="EMBL/GenBank/DDBJ databases">
        <authorList>
            <consortium name="Lawrence Berkeley National Laboratory"/>
            <person name="Haridas S."/>
            <person name="Hensen N."/>
            <person name="Bonometti L."/>
            <person name="Westerberg I."/>
            <person name="Brannstrom I.O."/>
            <person name="Guillou S."/>
            <person name="Cros-Aarteil S."/>
            <person name="Calhoun S."/>
            <person name="Kuo A."/>
            <person name="Mondo S."/>
            <person name="Pangilinan J."/>
            <person name="Riley R."/>
            <person name="LaButti K."/>
            <person name="Andreopoulos B."/>
            <person name="Lipzen A."/>
            <person name="Chen C."/>
            <person name="Yanf M."/>
            <person name="Daum C."/>
            <person name="Ng V."/>
            <person name="Clum A."/>
            <person name="Steindorff A."/>
            <person name="Ohm R."/>
            <person name="Martin F."/>
            <person name="Silar P."/>
            <person name="Natvig D."/>
            <person name="Lalanne C."/>
            <person name="Gautier V."/>
            <person name="Ament-velasquez S.L."/>
            <person name="Kruys A."/>
            <person name="Hutchinson M.I."/>
            <person name="Powell A.J."/>
            <person name="Barry K."/>
            <person name="Miller A.N."/>
            <person name="Grigoriev I.V."/>
            <person name="Debuchy R."/>
            <person name="Gladieux P."/>
            <person name="Thoren M.H."/>
            <person name="Johannesson H."/>
        </authorList>
    </citation>
    <scope>NUCLEOTIDE SEQUENCE</scope>
    <source>
        <strain evidence="3">CBS 232.78</strain>
    </source>
</reference>
<dbReference type="PANTHER" id="PTHR37544:SF3">
    <property type="entry name" value="SPRAY"/>
    <property type="match status" value="1"/>
</dbReference>
<dbReference type="InterPro" id="IPR021840">
    <property type="entry name" value="DUF3433"/>
</dbReference>
<feature type="transmembrane region" description="Helical" evidence="2">
    <location>
        <begin position="247"/>
        <end position="265"/>
    </location>
</feature>
<dbReference type="Pfam" id="PF11915">
    <property type="entry name" value="DUF3433"/>
    <property type="match status" value="2"/>
</dbReference>
<feature type="transmembrane region" description="Helical" evidence="2">
    <location>
        <begin position="505"/>
        <end position="523"/>
    </location>
</feature>
<feature type="region of interest" description="Disordered" evidence="1">
    <location>
        <begin position="42"/>
        <end position="69"/>
    </location>
</feature>
<gene>
    <name evidence="3" type="ORF">B0H63DRAFT_429268</name>
</gene>
<sequence length="734" mass="79555">MHASEGPVTLTRTLDNSVGNAGGPPAGFAPSDVLKSTITSYVDDPKATSTSNSKGAGYAGSEKHGKEGPVTLENTLVEDPTAITTTVVRQTTLPGIVSTITGQTTFSEVRTLGKAVVSDYAEVLTTKTLLTANAAGAYYYSYETVRVLTLTDSNGVSTATVIRTPPVFYTPTVVTLSNSAGVPTATLSTSALVAPRVTTLKNSDGVPTATVTEYPAYPSGNSSSRTTPKQQQPQTVIQVYYMSNAQYFTGFFLPPILSVMLTIPIRMIDLSAKQFQPWHELTRRQGATAYESLCLKTDGFYGIASSIRSLAGGQALIFLTTLLTLCSVILVPLSAEAIALKLHGSCSVTDFRGCAMTLGVFLAPARAAMALLGLMVVLVVLILIVLYRWRSGVASNPWTITGTASLSTNPEVRALLRALPAGRDERIQHNQLLKALDGRTFKLGYFFNRHGVPEYGIMIHQEVRPLSRDSESTSLEKGDGPETEGMTHKTGHHLPFLMLSYKGRISFLVLLTGVMIVILYYNTTSGDSPFESFMDTSNFGVRALFTLVGVGITFSWSSFFTSLAVLSPYQLLAQARQPAERSIILSPPLNAFVGIWSAIRRRHVFLVIVAFTAILSEFMPLLLSNVPFRVTQTWTTHLVCTWLATAILGVMWLVVAGGFFVRWPHMPVDPSTIAGAMYYVCDSWVVWSLEGLSVLGEKERDRKVQAMGLKYELGNIVGLEGRRRIGVDGIHDHS</sequence>
<feature type="transmembrane region" description="Helical" evidence="2">
    <location>
        <begin position="604"/>
        <end position="622"/>
    </location>
</feature>
<comment type="caution">
    <text evidence="3">The sequence shown here is derived from an EMBL/GenBank/DDBJ whole genome shotgun (WGS) entry which is preliminary data.</text>
</comment>
<feature type="region of interest" description="Disordered" evidence="1">
    <location>
        <begin position="1"/>
        <end position="30"/>
    </location>
</feature>
<organism evidence="3 4">
    <name type="scientific">Podospora didyma</name>
    <dbReference type="NCBI Taxonomy" id="330526"/>
    <lineage>
        <taxon>Eukaryota</taxon>
        <taxon>Fungi</taxon>
        <taxon>Dikarya</taxon>
        <taxon>Ascomycota</taxon>
        <taxon>Pezizomycotina</taxon>
        <taxon>Sordariomycetes</taxon>
        <taxon>Sordariomycetidae</taxon>
        <taxon>Sordariales</taxon>
        <taxon>Podosporaceae</taxon>
        <taxon>Podospora</taxon>
    </lineage>
</organism>
<keyword evidence="4" id="KW-1185">Reference proteome</keyword>
<keyword evidence="2" id="KW-0472">Membrane</keyword>
<name>A0AAE0NZM3_9PEZI</name>
<evidence type="ECO:0000313" key="3">
    <source>
        <dbReference type="EMBL" id="KAK3390644.1"/>
    </source>
</evidence>
<proteinExistence type="predicted"/>
<feature type="region of interest" description="Disordered" evidence="1">
    <location>
        <begin position="211"/>
        <end position="231"/>
    </location>
</feature>
<feature type="transmembrane region" description="Helical" evidence="2">
    <location>
        <begin position="367"/>
        <end position="387"/>
    </location>
</feature>
<evidence type="ECO:0000256" key="2">
    <source>
        <dbReference type="SAM" id="Phobius"/>
    </source>
</evidence>
<keyword evidence="2" id="KW-0812">Transmembrane</keyword>